<protein>
    <submittedName>
        <fullName evidence="2">Uncharacterized protein</fullName>
    </submittedName>
</protein>
<dbReference type="AlphaFoldDB" id="A0A915KVR1"/>
<name>A0A915KVR1_ROMCU</name>
<keyword evidence="1" id="KW-1185">Reference proteome</keyword>
<dbReference type="WBParaSite" id="nRc.2.0.1.t42885-RA">
    <property type="protein sequence ID" value="nRc.2.0.1.t42885-RA"/>
    <property type="gene ID" value="nRc.2.0.1.g42885"/>
</dbReference>
<sequence>MIVDARRSQTKFLFEIMQERKLSDFNLRLTLAFVQSGIPLHKINSVPLRKFLEEETKKSIPGSNAQDIFPVRIAFPGFCSKKPKCEEGGDSHRRIRYGEVAKQNI</sequence>
<accession>A0A915KVR1</accession>
<dbReference type="Proteomes" id="UP000887565">
    <property type="component" value="Unplaced"/>
</dbReference>
<organism evidence="1 2">
    <name type="scientific">Romanomermis culicivorax</name>
    <name type="common">Nematode worm</name>
    <dbReference type="NCBI Taxonomy" id="13658"/>
    <lineage>
        <taxon>Eukaryota</taxon>
        <taxon>Metazoa</taxon>
        <taxon>Ecdysozoa</taxon>
        <taxon>Nematoda</taxon>
        <taxon>Enoplea</taxon>
        <taxon>Dorylaimia</taxon>
        <taxon>Mermithida</taxon>
        <taxon>Mermithoidea</taxon>
        <taxon>Mermithidae</taxon>
        <taxon>Romanomermis</taxon>
    </lineage>
</organism>
<evidence type="ECO:0000313" key="1">
    <source>
        <dbReference type="Proteomes" id="UP000887565"/>
    </source>
</evidence>
<evidence type="ECO:0000313" key="2">
    <source>
        <dbReference type="WBParaSite" id="nRc.2.0.1.t42885-RA"/>
    </source>
</evidence>
<reference evidence="2" key="1">
    <citation type="submission" date="2022-11" db="UniProtKB">
        <authorList>
            <consortium name="WormBaseParasite"/>
        </authorList>
    </citation>
    <scope>IDENTIFICATION</scope>
</reference>
<proteinExistence type="predicted"/>